<dbReference type="Proteomes" id="UP001347796">
    <property type="component" value="Unassembled WGS sequence"/>
</dbReference>
<protein>
    <submittedName>
        <fullName evidence="1">Uncharacterized protein</fullName>
    </submittedName>
</protein>
<gene>
    <name evidence="1" type="ORF">SNE40_014341</name>
</gene>
<dbReference type="PANTHER" id="PTHR47018">
    <property type="entry name" value="CXC DOMAIN-CONTAINING PROTEIN-RELATED"/>
    <property type="match status" value="1"/>
</dbReference>
<name>A0AAN8JJX4_PATCE</name>
<evidence type="ECO:0000313" key="2">
    <source>
        <dbReference type="Proteomes" id="UP001347796"/>
    </source>
</evidence>
<proteinExistence type="predicted"/>
<organism evidence="1 2">
    <name type="scientific">Patella caerulea</name>
    <name type="common">Rayed Mediterranean limpet</name>
    <dbReference type="NCBI Taxonomy" id="87958"/>
    <lineage>
        <taxon>Eukaryota</taxon>
        <taxon>Metazoa</taxon>
        <taxon>Spiralia</taxon>
        <taxon>Lophotrochozoa</taxon>
        <taxon>Mollusca</taxon>
        <taxon>Gastropoda</taxon>
        <taxon>Patellogastropoda</taxon>
        <taxon>Patelloidea</taxon>
        <taxon>Patellidae</taxon>
        <taxon>Patella</taxon>
    </lineage>
</organism>
<comment type="caution">
    <text evidence="1">The sequence shown here is derived from an EMBL/GenBank/DDBJ whole genome shotgun (WGS) entry which is preliminary data.</text>
</comment>
<sequence length="100" mass="11413">MDSDEGGRSKIPRKVQETKTQECFLCETEGGKLREAATMQVNKRINECAKTLCDRKLLAKLSAGDVIAQEVKYHPGCLVALYNRERAYLKVREQEKTQEH</sequence>
<keyword evidence="2" id="KW-1185">Reference proteome</keyword>
<dbReference type="AlphaFoldDB" id="A0AAN8JJX4"/>
<dbReference type="PANTHER" id="PTHR47018:SF1">
    <property type="entry name" value="TESMIN_TSO1-LIKE CXC DOMAIN-CONTAINING PROTEIN"/>
    <property type="match status" value="1"/>
</dbReference>
<accession>A0AAN8JJX4</accession>
<reference evidence="1 2" key="1">
    <citation type="submission" date="2024-01" db="EMBL/GenBank/DDBJ databases">
        <title>The genome of the rayed Mediterranean limpet Patella caerulea (Linnaeus, 1758).</title>
        <authorList>
            <person name="Anh-Thu Weber A."/>
            <person name="Halstead-Nussloch G."/>
        </authorList>
    </citation>
    <scope>NUCLEOTIDE SEQUENCE [LARGE SCALE GENOMIC DNA]</scope>
    <source>
        <strain evidence="1">AATW-2023a</strain>
        <tissue evidence="1">Whole specimen</tissue>
    </source>
</reference>
<dbReference type="EMBL" id="JAZGQO010000010">
    <property type="protein sequence ID" value="KAK6175969.1"/>
    <property type="molecule type" value="Genomic_DNA"/>
</dbReference>
<evidence type="ECO:0000313" key="1">
    <source>
        <dbReference type="EMBL" id="KAK6175969.1"/>
    </source>
</evidence>